<reference evidence="2" key="1">
    <citation type="journal article" date="2015" name="PLoS Negl. Trop. Dis.">
        <title>Deep Sequencing Analysis of the Ixodes ricinus Haemocytome.</title>
        <authorList>
            <person name="Kotsyfakis M."/>
            <person name="Kopacek P."/>
            <person name="Franta Z."/>
            <person name="Pedra J.H."/>
            <person name="Ribeiro J.M."/>
        </authorList>
    </citation>
    <scope>NUCLEOTIDE SEQUENCE</scope>
</reference>
<feature type="compositionally biased region" description="Polar residues" evidence="1">
    <location>
        <begin position="108"/>
        <end position="125"/>
    </location>
</feature>
<accession>A0A090XCW2</accession>
<name>A0A090XCW2_IXORI</name>
<evidence type="ECO:0000313" key="2">
    <source>
        <dbReference type="EMBL" id="JAC94394.1"/>
    </source>
</evidence>
<feature type="non-terminal residue" evidence="2">
    <location>
        <position position="1"/>
    </location>
</feature>
<protein>
    <submittedName>
        <fullName evidence="2">Uncharacterized protein</fullName>
    </submittedName>
</protein>
<dbReference type="AlphaFoldDB" id="A0A090XCW2"/>
<dbReference type="EMBL" id="GBIH01000316">
    <property type="protein sequence ID" value="JAC94394.1"/>
    <property type="molecule type" value="mRNA"/>
</dbReference>
<organism evidence="2">
    <name type="scientific">Ixodes ricinus</name>
    <name type="common">Common tick</name>
    <name type="synonym">Acarus ricinus</name>
    <dbReference type="NCBI Taxonomy" id="34613"/>
    <lineage>
        <taxon>Eukaryota</taxon>
        <taxon>Metazoa</taxon>
        <taxon>Ecdysozoa</taxon>
        <taxon>Arthropoda</taxon>
        <taxon>Chelicerata</taxon>
        <taxon>Arachnida</taxon>
        <taxon>Acari</taxon>
        <taxon>Parasitiformes</taxon>
        <taxon>Ixodida</taxon>
        <taxon>Ixodoidea</taxon>
        <taxon>Ixodidae</taxon>
        <taxon>Ixodinae</taxon>
        <taxon>Ixodes</taxon>
    </lineage>
</organism>
<evidence type="ECO:0000256" key="1">
    <source>
        <dbReference type="SAM" id="MobiDB-lite"/>
    </source>
</evidence>
<sequence>DTEKLAQAGKTTSLEDDTQSPQPPSPLPRRRIAPSVTVAEPMPSSSRIVVTDEPIVDETPSRWTRVDVAVFASKLVPLGASHGARRRRAVRRRVLRGQRFLRHFHQPPRQTKGSGENSAPTLSSIRTWSPSPVTVSAEDFEKTPSVRRATLTEKGAWLAMLFVFYSLFQVKNSRTISSHDPSALFSLSERLLKEET</sequence>
<feature type="region of interest" description="Disordered" evidence="1">
    <location>
        <begin position="104"/>
        <end position="125"/>
    </location>
</feature>
<proteinExistence type="evidence at transcript level"/>
<feature type="region of interest" description="Disordered" evidence="1">
    <location>
        <begin position="1"/>
        <end position="45"/>
    </location>
</feature>